<reference evidence="6" key="1">
    <citation type="submission" date="2016-08" db="EMBL/GenBank/DDBJ databases">
        <authorList>
            <person name="Varghese N."/>
            <person name="Submissions Spin"/>
        </authorList>
    </citation>
    <scope>NUCLEOTIDE SEQUENCE [LARGE SCALE GENOMIC DNA]</scope>
    <source>
        <strain evidence="6">CCBAU 57015</strain>
    </source>
</reference>
<dbReference type="PRINTS" id="PR00368">
    <property type="entry name" value="FADPNR"/>
</dbReference>
<dbReference type="InterPro" id="IPR050097">
    <property type="entry name" value="Ferredoxin-NADP_redctase_2"/>
</dbReference>
<keyword evidence="2" id="KW-0285">Flavoprotein</keyword>
<dbReference type="InterPro" id="IPR036188">
    <property type="entry name" value="FAD/NAD-bd_sf"/>
</dbReference>
<dbReference type="STRING" id="52131.GA0061100_11460"/>
<dbReference type="RefSeq" id="WP_075856408.1">
    <property type="nucleotide sequence ID" value="NZ_FMAC01000014.1"/>
</dbReference>
<keyword evidence="3" id="KW-0560">Oxidoreductase</keyword>
<evidence type="ECO:0000256" key="3">
    <source>
        <dbReference type="ARBA" id="ARBA00023002"/>
    </source>
</evidence>
<proteinExistence type="predicted"/>
<evidence type="ECO:0000259" key="4">
    <source>
        <dbReference type="Pfam" id="PF07992"/>
    </source>
</evidence>
<keyword evidence="6" id="KW-1185">Reference proteome</keyword>
<dbReference type="InterPro" id="IPR023753">
    <property type="entry name" value="FAD/NAD-binding_dom"/>
</dbReference>
<feature type="domain" description="FAD/NAD(P)-binding" evidence="4">
    <location>
        <begin position="3"/>
        <end position="280"/>
    </location>
</feature>
<evidence type="ECO:0000313" key="5">
    <source>
        <dbReference type="EMBL" id="SCB37079.1"/>
    </source>
</evidence>
<name>A0A1C3WAJ4_9HYPH</name>
<dbReference type="EMBL" id="FMAC01000014">
    <property type="protein sequence ID" value="SCB37079.1"/>
    <property type="molecule type" value="Genomic_DNA"/>
</dbReference>
<dbReference type="Pfam" id="PF07992">
    <property type="entry name" value="Pyr_redox_2"/>
    <property type="match status" value="1"/>
</dbReference>
<evidence type="ECO:0000256" key="2">
    <source>
        <dbReference type="ARBA" id="ARBA00022630"/>
    </source>
</evidence>
<dbReference type="OrthoDB" id="9786503at2"/>
<dbReference type="Gene3D" id="3.50.50.60">
    <property type="entry name" value="FAD/NAD(P)-binding domain"/>
    <property type="match status" value="2"/>
</dbReference>
<evidence type="ECO:0000256" key="1">
    <source>
        <dbReference type="ARBA" id="ARBA00018719"/>
    </source>
</evidence>
<protein>
    <recommendedName>
        <fullName evidence="1">Thioredoxin reductase</fullName>
    </recommendedName>
</protein>
<accession>A0A1C3WAJ4</accession>
<gene>
    <name evidence="5" type="ORF">GA0061100_11460</name>
</gene>
<dbReference type="PANTHER" id="PTHR48105">
    <property type="entry name" value="THIOREDOXIN REDUCTASE 1-RELATED-RELATED"/>
    <property type="match status" value="1"/>
</dbReference>
<dbReference type="GO" id="GO:0016491">
    <property type="term" value="F:oxidoreductase activity"/>
    <property type="evidence" value="ECO:0007669"/>
    <property type="project" value="UniProtKB-KW"/>
</dbReference>
<dbReference type="SUPFAM" id="SSF51905">
    <property type="entry name" value="FAD/NAD(P)-binding domain"/>
    <property type="match status" value="1"/>
</dbReference>
<sequence>MTHDVIVIGGSYAGMAAALQLLRARRKVLVIDAGKRRNRFAEESHGFLGQDGVNPGEIARKAREQLFAYPTLSWIEGMAEQAEGEKDAFVVTTADGARHDGRRLLFATGVSDALPEIEGLGERWGKSIFHCPYCHGYELDQGRIGCLATGPMSMHQAQLLPEWGKVTLFLNGSFVPDEAQRTDLAARGVTIEEAPITRLEGKADVRLADGRLLPFAGLFTATRVLPSSPIAERLGCVIEETLFGMQIQTDAMKETTVSGAFACGDAARVPHSVSLAVGDGAWAGAQLHRSLVF</sequence>
<dbReference type="AlphaFoldDB" id="A0A1C3WAJ4"/>
<dbReference type="PRINTS" id="PR00469">
    <property type="entry name" value="PNDRDTASEII"/>
</dbReference>
<dbReference type="Proteomes" id="UP000186228">
    <property type="component" value="Unassembled WGS sequence"/>
</dbReference>
<organism evidence="5 6">
    <name type="scientific">Rhizobium hainanense</name>
    <dbReference type="NCBI Taxonomy" id="52131"/>
    <lineage>
        <taxon>Bacteria</taxon>
        <taxon>Pseudomonadati</taxon>
        <taxon>Pseudomonadota</taxon>
        <taxon>Alphaproteobacteria</taxon>
        <taxon>Hyphomicrobiales</taxon>
        <taxon>Rhizobiaceae</taxon>
        <taxon>Rhizobium/Agrobacterium group</taxon>
        <taxon>Rhizobium</taxon>
    </lineage>
</organism>
<evidence type="ECO:0000313" key="6">
    <source>
        <dbReference type="Proteomes" id="UP000186228"/>
    </source>
</evidence>